<reference evidence="7" key="1">
    <citation type="journal article" date="2020" name="Appl. Environ. Microbiol.">
        <title>Diazotrophic Anaeromyxobacter Isolates from Soils.</title>
        <authorList>
            <person name="Masuda Y."/>
            <person name="Yamanaka H."/>
            <person name="Xu Z.X."/>
            <person name="Shiratori Y."/>
            <person name="Aono T."/>
            <person name="Amachi S."/>
            <person name="Senoo K."/>
            <person name="Itoh H."/>
        </authorList>
    </citation>
    <scope>NUCLEOTIDE SEQUENCE [LARGE SCALE GENOMIC DNA]</scope>
    <source>
        <strain evidence="7">R267</strain>
    </source>
</reference>
<dbReference type="InterPro" id="IPR050680">
    <property type="entry name" value="YpeA/RimI_acetyltransf"/>
</dbReference>
<evidence type="ECO:0000259" key="5">
    <source>
        <dbReference type="PROSITE" id="PS51186"/>
    </source>
</evidence>
<dbReference type="SUPFAM" id="SSF55729">
    <property type="entry name" value="Acyl-CoA N-acyltransferases (Nat)"/>
    <property type="match status" value="1"/>
</dbReference>
<evidence type="ECO:0000256" key="4">
    <source>
        <dbReference type="ARBA" id="ARBA00023315"/>
    </source>
</evidence>
<dbReference type="InterPro" id="IPR000182">
    <property type="entry name" value="GNAT_dom"/>
</dbReference>
<dbReference type="NCBIfam" id="TIGR01575">
    <property type="entry name" value="rimI"/>
    <property type="match status" value="1"/>
</dbReference>
<dbReference type="PANTHER" id="PTHR43420:SF12">
    <property type="entry name" value="N-ACETYLTRANSFERASE DOMAIN-CONTAINING PROTEIN"/>
    <property type="match status" value="1"/>
</dbReference>
<dbReference type="GO" id="GO:0008080">
    <property type="term" value="F:N-acetyltransferase activity"/>
    <property type="evidence" value="ECO:0007669"/>
    <property type="project" value="InterPro"/>
</dbReference>
<comment type="caution">
    <text evidence="6">The sequence shown here is derived from an EMBL/GenBank/DDBJ whole genome shotgun (WGS) entry which is preliminary data.</text>
</comment>
<keyword evidence="7" id="KW-1185">Reference proteome</keyword>
<proteinExistence type="inferred from homology"/>
<feature type="domain" description="N-acetyltransferase" evidence="5">
    <location>
        <begin position="19"/>
        <end position="171"/>
    </location>
</feature>
<dbReference type="AlphaFoldDB" id="A0A7I9VNS5"/>
<dbReference type="RefSeq" id="WP_176066244.1">
    <property type="nucleotide sequence ID" value="NZ_BJTG01000006.1"/>
</dbReference>
<dbReference type="Proteomes" id="UP000503640">
    <property type="component" value="Unassembled WGS sequence"/>
</dbReference>
<keyword evidence="4" id="KW-0012">Acyltransferase</keyword>
<organism evidence="6 7">
    <name type="scientific">Anaeromyxobacter diazotrophicus</name>
    <dbReference type="NCBI Taxonomy" id="2590199"/>
    <lineage>
        <taxon>Bacteria</taxon>
        <taxon>Pseudomonadati</taxon>
        <taxon>Myxococcota</taxon>
        <taxon>Myxococcia</taxon>
        <taxon>Myxococcales</taxon>
        <taxon>Cystobacterineae</taxon>
        <taxon>Anaeromyxobacteraceae</taxon>
        <taxon>Anaeromyxobacter</taxon>
    </lineage>
</organism>
<name>A0A7I9VNS5_9BACT</name>
<keyword evidence="3 6" id="KW-0808">Transferase</keyword>
<accession>A0A7I9VNS5</accession>
<evidence type="ECO:0000313" key="6">
    <source>
        <dbReference type="EMBL" id="GEJ58066.1"/>
    </source>
</evidence>
<dbReference type="InterPro" id="IPR016181">
    <property type="entry name" value="Acyl_CoA_acyltransferase"/>
</dbReference>
<sequence length="171" mass="19169">MRRPVEPDRPAAPLAPAPFAFRRMALDDLARVMEIEKDGFAHPWSADLLRREMVHDWSTILLATELRDGRAGVAREAILGFIVFWLVHDELHVLNIATALEARRRGVGRALMDEAAQRARRGGAVLATLEVRRSNASAIALYRALGYRQVGIRPNYYADEGEDAIVMLLDL</sequence>
<dbReference type="PROSITE" id="PS51186">
    <property type="entry name" value="GNAT"/>
    <property type="match status" value="1"/>
</dbReference>
<dbReference type="Pfam" id="PF00583">
    <property type="entry name" value="Acetyltransf_1"/>
    <property type="match status" value="1"/>
</dbReference>
<evidence type="ECO:0000256" key="3">
    <source>
        <dbReference type="ARBA" id="ARBA00022679"/>
    </source>
</evidence>
<dbReference type="CDD" id="cd04301">
    <property type="entry name" value="NAT_SF"/>
    <property type="match status" value="1"/>
</dbReference>
<keyword evidence="2" id="KW-0963">Cytoplasm</keyword>
<evidence type="ECO:0000256" key="2">
    <source>
        <dbReference type="ARBA" id="ARBA00022490"/>
    </source>
</evidence>
<dbReference type="PANTHER" id="PTHR43420">
    <property type="entry name" value="ACETYLTRANSFERASE"/>
    <property type="match status" value="1"/>
</dbReference>
<comment type="similarity">
    <text evidence="1">Belongs to the acetyltransferase family. RimI subfamily.</text>
</comment>
<dbReference type="InterPro" id="IPR006464">
    <property type="entry name" value="AcTrfase_RimI/Ard1"/>
</dbReference>
<dbReference type="EMBL" id="BJTG01000006">
    <property type="protein sequence ID" value="GEJ58066.1"/>
    <property type="molecule type" value="Genomic_DNA"/>
</dbReference>
<gene>
    <name evidence="6" type="ORF">AMYX_28070</name>
</gene>
<evidence type="ECO:0000313" key="7">
    <source>
        <dbReference type="Proteomes" id="UP000503640"/>
    </source>
</evidence>
<dbReference type="Gene3D" id="3.40.630.30">
    <property type="match status" value="1"/>
</dbReference>
<evidence type="ECO:0000256" key="1">
    <source>
        <dbReference type="ARBA" id="ARBA00005395"/>
    </source>
</evidence>
<protein>
    <submittedName>
        <fullName evidence="6">Ribosomal-protein-alanine N-acetyltransferase RimI</fullName>
    </submittedName>
</protein>